<accession>A0A158CSV8</accession>
<proteinExistence type="predicted"/>
<reference evidence="2" key="1">
    <citation type="submission" date="2016-01" db="EMBL/GenBank/DDBJ databases">
        <authorList>
            <person name="Peeters C."/>
        </authorList>
    </citation>
    <scope>NUCLEOTIDE SEQUENCE [LARGE SCALE GENOMIC DNA]</scope>
    <source>
        <strain evidence="2">LMG 29325</strain>
    </source>
</reference>
<organism evidence="2 3">
    <name type="scientific">Caballeronia glebae</name>
    <dbReference type="NCBI Taxonomy" id="1777143"/>
    <lineage>
        <taxon>Bacteria</taxon>
        <taxon>Pseudomonadati</taxon>
        <taxon>Pseudomonadota</taxon>
        <taxon>Betaproteobacteria</taxon>
        <taxon>Burkholderiales</taxon>
        <taxon>Burkholderiaceae</taxon>
        <taxon>Caballeronia</taxon>
    </lineage>
</organism>
<dbReference type="EMBL" id="FCOJ02000056">
    <property type="protein sequence ID" value="SAK84976.1"/>
    <property type="molecule type" value="Genomic_DNA"/>
</dbReference>
<feature type="region of interest" description="Disordered" evidence="1">
    <location>
        <begin position="83"/>
        <end position="171"/>
    </location>
</feature>
<evidence type="ECO:0000313" key="2">
    <source>
        <dbReference type="EMBL" id="SAK84976.1"/>
    </source>
</evidence>
<name>A0A158CSV8_9BURK</name>
<dbReference type="AlphaFoldDB" id="A0A158CSV8"/>
<feature type="compositionally biased region" description="Polar residues" evidence="1">
    <location>
        <begin position="203"/>
        <end position="213"/>
    </location>
</feature>
<gene>
    <name evidence="2" type="ORF">AWB82_05737</name>
</gene>
<sequence>MLCRGGGRAHRVKLQLRRQLWHTWIGFRLNARVSALAFSYGLFQVAKTQLPTMDSAFAGAKHLTTEKGPDAASLVRPPERLLRPTTRSAPVFANRYRPSAPNANGPPSPGSMLPSSCVRPPSVVPPRADDAHAPAQHSAALISAARRSGRQRLRRRSATSSRLPAEPPRLSIGGVSWRPDLRHVAVEDEDRSPTCSGPMRPNNGDNNVRSPMPSTMPGPIPCRTNSAMHRSQREC</sequence>
<keyword evidence="3" id="KW-1185">Reference proteome</keyword>
<feature type="region of interest" description="Disordered" evidence="1">
    <location>
        <begin position="186"/>
        <end position="235"/>
    </location>
</feature>
<feature type="compositionally biased region" description="Basic residues" evidence="1">
    <location>
        <begin position="147"/>
        <end position="157"/>
    </location>
</feature>
<feature type="compositionally biased region" description="Low complexity" evidence="1">
    <location>
        <begin position="110"/>
        <end position="121"/>
    </location>
</feature>
<evidence type="ECO:0000256" key="1">
    <source>
        <dbReference type="SAM" id="MobiDB-lite"/>
    </source>
</evidence>
<protein>
    <submittedName>
        <fullName evidence="2">Uncharacterized protein</fullName>
    </submittedName>
</protein>
<comment type="caution">
    <text evidence="2">The sequence shown here is derived from an EMBL/GenBank/DDBJ whole genome shotgun (WGS) entry which is preliminary data.</text>
</comment>
<evidence type="ECO:0000313" key="3">
    <source>
        <dbReference type="Proteomes" id="UP000054596"/>
    </source>
</evidence>
<dbReference type="Proteomes" id="UP000054596">
    <property type="component" value="Unassembled WGS sequence"/>
</dbReference>